<dbReference type="PANTHER" id="PTHR43737">
    <property type="entry name" value="BLL7424 PROTEIN"/>
    <property type="match status" value="1"/>
</dbReference>
<dbReference type="Proteomes" id="UP000239800">
    <property type="component" value="Unassembled WGS sequence"/>
</dbReference>
<dbReference type="EMBL" id="MQUB01000001">
    <property type="protein sequence ID" value="PQB04413.1"/>
    <property type="molecule type" value="Genomic_DNA"/>
</dbReference>
<name>A0A2S7KPC2_9FLAO</name>
<gene>
    <name evidence="1" type="ORF">BST85_05505</name>
</gene>
<dbReference type="AlphaFoldDB" id="A0A2S7KPC2"/>
<dbReference type="InterPro" id="IPR017850">
    <property type="entry name" value="Alkaline_phosphatase_core_sf"/>
</dbReference>
<sequence length="388" mass="43293">MKRRQFLTLTGTLTGGYLLVPQFLHALGGRTGLSRSNGIVVFLQLDGGNDGLNTLIPFSDSLYYTFRPNISISREQVIRINRDLGWHPRLEGIASIQQAGHLTVIQNVGYPNPNRSHFRSQEIWETASDSNIYMDKGWLGRYLDIQCEDIEPVAGVTINSADNLALTGSRPNSITVNNPNQFKPLFNGKANTTASDNPQLDFVRRIAFSTKQGADLIRDAMNKSSDTGYYPSTKLGRNLQWIARLIKGDLSTRVFYTSQKGYDTHHNQLNEHAKQLKQLDQAIYAFYRDLKSSDLLNDVTLVIFSEFGRRVKDNGGGTDHGKAAPMMIIGGKTKGNIIGTNPDLFHLDKGDLIHKIDFRSVYASILNDKLAFDPSKINIKQKALSGLF</sequence>
<dbReference type="OrthoDB" id="9779968at2"/>
<reference evidence="1 2" key="1">
    <citation type="submission" date="2016-11" db="EMBL/GenBank/DDBJ databases">
        <title>Trade-off between light-utilization and light-protection in marine flavobacteria.</title>
        <authorList>
            <person name="Kumagai Y."/>
        </authorList>
    </citation>
    <scope>NUCLEOTIDE SEQUENCE [LARGE SCALE GENOMIC DNA]</scope>
    <source>
        <strain evidence="1 2">NBRC 107741</strain>
    </source>
</reference>
<proteinExistence type="predicted"/>
<keyword evidence="2" id="KW-1185">Reference proteome</keyword>
<protein>
    <submittedName>
        <fullName evidence="1">Twin-arginine translocation pathway signal sequence domain protein</fullName>
    </submittedName>
</protein>
<dbReference type="RefSeq" id="WP_104812339.1">
    <property type="nucleotide sequence ID" value="NZ_MQUB01000001.1"/>
</dbReference>
<evidence type="ECO:0000313" key="1">
    <source>
        <dbReference type="EMBL" id="PQB04413.1"/>
    </source>
</evidence>
<evidence type="ECO:0000313" key="2">
    <source>
        <dbReference type="Proteomes" id="UP000239800"/>
    </source>
</evidence>
<dbReference type="Pfam" id="PF07394">
    <property type="entry name" value="DUF1501"/>
    <property type="match status" value="1"/>
</dbReference>
<dbReference type="PANTHER" id="PTHR43737:SF1">
    <property type="entry name" value="DUF1501 DOMAIN-CONTAINING PROTEIN"/>
    <property type="match status" value="1"/>
</dbReference>
<dbReference type="InterPro" id="IPR010869">
    <property type="entry name" value="DUF1501"/>
</dbReference>
<accession>A0A2S7KPC2</accession>
<dbReference type="SUPFAM" id="SSF53649">
    <property type="entry name" value="Alkaline phosphatase-like"/>
    <property type="match status" value="1"/>
</dbReference>
<comment type="caution">
    <text evidence="1">The sequence shown here is derived from an EMBL/GenBank/DDBJ whole genome shotgun (WGS) entry which is preliminary data.</text>
</comment>
<organism evidence="1 2">
    <name type="scientific">Aureitalea marina</name>
    <dbReference type="NCBI Taxonomy" id="930804"/>
    <lineage>
        <taxon>Bacteria</taxon>
        <taxon>Pseudomonadati</taxon>
        <taxon>Bacteroidota</taxon>
        <taxon>Flavobacteriia</taxon>
        <taxon>Flavobacteriales</taxon>
        <taxon>Flavobacteriaceae</taxon>
        <taxon>Aureitalea</taxon>
    </lineage>
</organism>